<keyword evidence="5 8" id="KW-0472">Membrane</keyword>
<feature type="transmembrane region" description="Helical" evidence="8">
    <location>
        <begin position="266"/>
        <end position="287"/>
    </location>
</feature>
<feature type="transmembrane region" description="Helical" evidence="8">
    <location>
        <begin position="343"/>
        <end position="363"/>
    </location>
</feature>
<keyword evidence="4 8" id="KW-1133">Transmembrane helix</keyword>
<keyword evidence="3 8" id="KW-0812">Transmembrane</keyword>
<evidence type="ECO:0000256" key="2">
    <source>
        <dbReference type="ARBA" id="ARBA00022448"/>
    </source>
</evidence>
<dbReference type="InterPro" id="IPR011701">
    <property type="entry name" value="MFS"/>
</dbReference>
<feature type="region of interest" description="Disordered" evidence="7">
    <location>
        <begin position="541"/>
        <end position="560"/>
    </location>
</feature>
<feature type="transmembrane region" description="Helical" evidence="8">
    <location>
        <begin position="40"/>
        <end position="58"/>
    </location>
</feature>
<dbReference type="EMBL" id="LSMT01000017">
    <property type="protein sequence ID" value="PFX32982.1"/>
    <property type="molecule type" value="Genomic_DNA"/>
</dbReference>
<evidence type="ECO:0000256" key="7">
    <source>
        <dbReference type="SAM" id="MobiDB-lite"/>
    </source>
</evidence>
<evidence type="ECO:0000256" key="8">
    <source>
        <dbReference type="SAM" id="Phobius"/>
    </source>
</evidence>
<evidence type="ECO:0000256" key="6">
    <source>
        <dbReference type="ARBA" id="ARBA00024338"/>
    </source>
</evidence>
<feature type="transmembrane region" description="Helical" evidence="8">
    <location>
        <begin position="137"/>
        <end position="164"/>
    </location>
</feature>
<dbReference type="GO" id="GO:0016020">
    <property type="term" value="C:membrane"/>
    <property type="evidence" value="ECO:0007669"/>
    <property type="project" value="UniProtKB-SubCell"/>
</dbReference>
<organism evidence="10 11">
    <name type="scientific">Stylophora pistillata</name>
    <name type="common">Smooth cauliflower coral</name>
    <dbReference type="NCBI Taxonomy" id="50429"/>
    <lineage>
        <taxon>Eukaryota</taxon>
        <taxon>Metazoa</taxon>
        <taxon>Cnidaria</taxon>
        <taxon>Anthozoa</taxon>
        <taxon>Hexacorallia</taxon>
        <taxon>Scleractinia</taxon>
        <taxon>Astrocoeniina</taxon>
        <taxon>Pocilloporidae</taxon>
        <taxon>Stylophora</taxon>
    </lineage>
</organism>
<dbReference type="PANTHER" id="PTHR23505:SF79">
    <property type="entry name" value="PROTEIN SPINSTER"/>
    <property type="match status" value="1"/>
</dbReference>
<keyword evidence="2" id="KW-0813">Transport</keyword>
<evidence type="ECO:0000313" key="11">
    <source>
        <dbReference type="Proteomes" id="UP000225706"/>
    </source>
</evidence>
<dbReference type="OrthoDB" id="6770063at2759"/>
<protein>
    <submittedName>
        <fullName evidence="10">Protein spinster-like 1</fullName>
    </submittedName>
</protein>
<feature type="transmembrane region" description="Helical" evidence="8">
    <location>
        <begin position="112"/>
        <end position="131"/>
    </location>
</feature>
<dbReference type="GO" id="GO:0022857">
    <property type="term" value="F:transmembrane transporter activity"/>
    <property type="evidence" value="ECO:0007669"/>
    <property type="project" value="InterPro"/>
</dbReference>
<keyword evidence="11" id="KW-1185">Reference proteome</keyword>
<dbReference type="PROSITE" id="PS50850">
    <property type="entry name" value="MFS"/>
    <property type="match status" value="1"/>
</dbReference>
<sequence length="560" mass="61467">MSVATNGVANPKVGAQAEDVAEITSQSDDNMIRVRRGNNVRAYVTVVVLFIINLLNYMDRQTVAGLLNRIQAYFGIQDNNSAAGLLQTVFICSYMILAPVFGYLGDRYRRKYLMAAGILVWSATVFASTLLSKDSFWWFLVLRGVVGIGEASYSTIAPTVIADLFTGDMRTRMLSFFYFAIPVGSGLGYIVGTEVAAVFDHQWQWGLRVTPIIGAVCVLMCIFVVHEPKRGAIERGENPHSVSACDVHNTTSWWADLKYLTTVKSFIWLNLGFTCVSFVTGALAFWAPKFLLYATKAQGISVTESEVSLKVGIITCVAGIVGVWLGAEIAWRYRTRNRKADALVCAVALIGSAPFLYGCLVLASKNIKVTYALVFFGEVLLFMNWAPVGDMVLYLIIPSRRSTAEAVQILVSHLFGDAGSPWLVGEISDRIRGEGNSDKDHAQSMEYSLLMSTFISVIGGFCFIMCSIYLVNDREKAEQFTRNEDDDTSSLLDTVPSDNFFQAGCENGAVDSYSVDDNEDELLDVDPVSPAMSEREALVVPVDVQGTPPTADEEQNSQVV</sequence>
<comment type="caution">
    <text evidence="10">The sequence shown here is derived from an EMBL/GenBank/DDBJ whole genome shotgun (WGS) entry which is preliminary data.</text>
</comment>
<feature type="transmembrane region" description="Helical" evidence="8">
    <location>
        <begin position="449"/>
        <end position="471"/>
    </location>
</feature>
<evidence type="ECO:0000256" key="1">
    <source>
        <dbReference type="ARBA" id="ARBA00004141"/>
    </source>
</evidence>
<dbReference type="CDD" id="cd17328">
    <property type="entry name" value="MFS_spinster_like"/>
    <property type="match status" value="1"/>
</dbReference>
<comment type="similarity">
    <text evidence="6">Belongs to the major facilitator superfamily. Spinster (TC 2.A.1.49) family.</text>
</comment>
<proteinExistence type="inferred from homology"/>
<feature type="compositionally biased region" description="Acidic residues" evidence="7">
    <location>
        <begin position="551"/>
        <end position="560"/>
    </location>
</feature>
<dbReference type="InterPro" id="IPR036259">
    <property type="entry name" value="MFS_trans_sf"/>
</dbReference>
<evidence type="ECO:0000256" key="5">
    <source>
        <dbReference type="ARBA" id="ARBA00023136"/>
    </source>
</evidence>
<dbReference type="InterPro" id="IPR044770">
    <property type="entry name" value="MFS_spinster-like"/>
</dbReference>
<feature type="transmembrane region" description="Helical" evidence="8">
    <location>
        <begin position="307"/>
        <end position="331"/>
    </location>
</feature>
<feature type="transmembrane region" description="Helical" evidence="8">
    <location>
        <begin position="205"/>
        <end position="225"/>
    </location>
</feature>
<feature type="transmembrane region" description="Helical" evidence="8">
    <location>
        <begin position="84"/>
        <end position="105"/>
    </location>
</feature>
<feature type="transmembrane region" description="Helical" evidence="8">
    <location>
        <begin position="176"/>
        <end position="199"/>
    </location>
</feature>
<evidence type="ECO:0000259" key="9">
    <source>
        <dbReference type="PROSITE" id="PS50850"/>
    </source>
</evidence>
<dbReference type="STRING" id="50429.A0A2B4SWM2"/>
<dbReference type="SUPFAM" id="SSF103473">
    <property type="entry name" value="MFS general substrate transporter"/>
    <property type="match status" value="1"/>
</dbReference>
<name>A0A2B4SWM2_STYPI</name>
<dbReference type="AlphaFoldDB" id="A0A2B4SWM2"/>
<comment type="subcellular location">
    <subcellularLocation>
        <location evidence="1">Membrane</location>
        <topology evidence="1">Multi-pass membrane protein</topology>
    </subcellularLocation>
</comment>
<gene>
    <name evidence="10" type="primary">spns1</name>
    <name evidence="10" type="ORF">AWC38_SpisGene2188</name>
</gene>
<feature type="transmembrane region" description="Helical" evidence="8">
    <location>
        <begin position="369"/>
        <end position="397"/>
    </location>
</feature>
<dbReference type="Proteomes" id="UP000225706">
    <property type="component" value="Unassembled WGS sequence"/>
</dbReference>
<accession>A0A2B4SWM2</accession>
<reference evidence="11" key="1">
    <citation type="journal article" date="2017" name="bioRxiv">
        <title>Comparative analysis of the genomes of Stylophora pistillata and Acropora digitifera provides evidence for extensive differences between species of corals.</title>
        <authorList>
            <person name="Voolstra C.R."/>
            <person name="Li Y."/>
            <person name="Liew Y.J."/>
            <person name="Baumgarten S."/>
            <person name="Zoccola D."/>
            <person name="Flot J.-F."/>
            <person name="Tambutte S."/>
            <person name="Allemand D."/>
            <person name="Aranda M."/>
        </authorList>
    </citation>
    <scope>NUCLEOTIDE SEQUENCE [LARGE SCALE GENOMIC DNA]</scope>
</reference>
<evidence type="ECO:0000313" key="10">
    <source>
        <dbReference type="EMBL" id="PFX32982.1"/>
    </source>
</evidence>
<dbReference type="Gene3D" id="1.20.1250.20">
    <property type="entry name" value="MFS general substrate transporter like domains"/>
    <property type="match status" value="1"/>
</dbReference>
<dbReference type="Pfam" id="PF07690">
    <property type="entry name" value="MFS_1"/>
    <property type="match status" value="1"/>
</dbReference>
<evidence type="ECO:0000256" key="4">
    <source>
        <dbReference type="ARBA" id="ARBA00022989"/>
    </source>
</evidence>
<feature type="domain" description="Major facilitator superfamily (MFS) profile" evidence="9">
    <location>
        <begin position="45"/>
        <end position="477"/>
    </location>
</feature>
<dbReference type="InterPro" id="IPR020846">
    <property type="entry name" value="MFS_dom"/>
</dbReference>
<evidence type="ECO:0000256" key="3">
    <source>
        <dbReference type="ARBA" id="ARBA00022692"/>
    </source>
</evidence>
<dbReference type="PANTHER" id="PTHR23505">
    <property type="entry name" value="SPINSTER"/>
    <property type="match status" value="1"/>
</dbReference>